<dbReference type="OrthoDB" id="10251809at2759"/>
<dbReference type="Gene3D" id="2.120.10.80">
    <property type="entry name" value="Kelch-type beta propeller"/>
    <property type="match status" value="1"/>
</dbReference>
<dbReference type="PANTHER" id="PTHR23244">
    <property type="entry name" value="KELCH REPEAT DOMAIN"/>
    <property type="match status" value="1"/>
</dbReference>
<sequence length="363" mass="38691">MAGSYGCWRDLEVGGPAAPLEFKGASAAFVGTRCFIFGGYGGGFSDETHCLECAEPLAPEWSVLQETSDEKPPRRAHHTTWAHGGGVWVFGGASSRGYLNDVWRLTLEGGKHPRGRWRECACVGEKPVPREGHTGVQIGTSLVVVGGYDGVSWRSDSYALNLDTLVWWRVVDQGAPNAMMGRSGGARCHAATKAPGEWDAIFIFGGYGADGCIPSHSFVACLEVDEHRGTGSWIPTKPQGVTPSDRYGLSAVTNGHGIYIFGGTGPAEDTRAAAAPDRGAVCHNDCAILSLQQPHRPVWRRDRHGHGFPGEPPLPRHGHASAIKGRDVFIVGGSTSGSYCKKDPAPRLLNDVHLLTLSATAKS</sequence>
<dbReference type="InterPro" id="IPR015915">
    <property type="entry name" value="Kelch-typ_b-propeller"/>
</dbReference>
<proteinExistence type="predicted"/>
<dbReference type="Proteomes" id="UP000789595">
    <property type="component" value="Unassembled WGS sequence"/>
</dbReference>
<dbReference type="Pfam" id="PF24681">
    <property type="entry name" value="Kelch_KLHDC2_KLHL20_DRC7"/>
    <property type="match status" value="2"/>
</dbReference>
<organism evidence="1 2">
    <name type="scientific">Pelagomonas calceolata</name>
    <dbReference type="NCBI Taxonomy" id="35677"/>
    <lineage>
        <taxon>Eukaryota</taxon>
        <taxon>Sar</taxon>
        <taxon>Stramenopiles</taxon>
        <taxon>Ochrophyta</taxon>
        <taxon>Pelagophyceae</taxon>
        <taxon>Pelagomonadales</taxon>
        <taxon>Pelagomonadaceae</taxon>
        <taxon>Pelagomonas</taxon>
    </lineage>
</organism>
<evidence type="ECO:0000313" key="1">
    <source>
        <dbReference type="EMBL" id="CAH0367023.1"/>
    </source>
</evidence>
<evidence type="ECO:0000313" key="2">
    <source>
        <dbReference type="Proteomes" id="UP000789595"/>
    </source>
</evidence>
<name>A0A8J2SC93_9STRA</name>
<dbReference type="InterPro" id="IPR011043">
    <property type="entry name" value="Gal_Oxase/kelch_b-propeller"/>
</dbReference>
<dbReference type="AlphaFoldDB" id="A0A8J2SC93"/>
<protein>
    <submittedName>
        <fullName evidence="1">Uncharacterized protein</fullName>
    </submittedName>
</protein>
<comment type="caution">
    <text evidence="1">The sequence shown here is derived from an EMBL/GenBank/DDBJ whole genome shotgun (WGS) entry which is preliminary data.</text>
</comment>
<dbReference type="PANTHER" id="PTHR23244:SF471">
    <property type="entry name" value="GUANINE NUCLEOTIDE-BINDING PROTEIN SUBUNIT BETA 1-RELATED"/>
    <property type="match status" value="1"/>
</dbReference>
<dbReference type="EMBL" id="CAKKNE010000002">
    <property type="protein sequence ID" value="CAH0367023.1"/>
    <property type="molecule type" value="Genomic_DNA"/>
</dbReference>
<accession>A0A8J2SC93</accession>
<dbReference type="SUPFAM" id="SSF50965">
    <property type="entry name" value="Galactose oxidase, central domain"/>
    <property type="match status" value="1"/>
</dbReference>
<keyword evidence="2" id="KW-1185">Reference proteome</keyword>
<gene>
    <name evidence="1" type="ORF">PECAL_2P00170</name>
</gene>
<dbReference type="SUPFAM" id="SSF117281">
    <property type="entry name" value="Kelch motif"/>
    <property type="match status" value="1"/>
</dbReference>
<reference evidence="1" key="1">
    <citation type="submission" date="2021-11" db="EMBL/GenBank/DDBJ databases">
        <authorList>
            <consortium name="Genoscope - CEA"/>
            <person name="William W."/>
        </authorList>
    </citation>
    <scope>NUCLEOTIDE SEQUENCE</scope>
</reference>